<organism evidence="1 2">
    <name type="scientific">Kingdonia uniflora</name>
    <dbReference type="NCBI Taxonomy" id="39325"/>
    <lineage>
        <taxon>Eukaryota</taxon>
        <taxon>Viridiplantae</taxon>
        <taxon>Streptophyta</taxon>
        <taxon>Embryophyta</taxon>
        <taxon>Tracheophyta</taxon>
        <taxon>Spermatophyta</taxon>
        <taxon>Magnoliopsida</taxon>
        <taxon>Ranunculales</taxon>
        <taxon>Circaeasteraceae</taxon>
        <taxon>Kingdonia</taxon>
    </lineage>
</organism>
<dbReference type="Proteomes" id="UP000541444">
    <property type="component" value="Unassembled WGS sequence"/>
</dbReference>
<gene>
    <name evidence="1" type="ORF">GIB67_015376</name>
</gene>
<reference evidence="1 2" key="1">
    <citation type="journal article" date="2020" name="IScience">
        <title>Genome Sequencing of the Endangered Kingdonia uniflora (Circaeasteraceae, Ranunculales) Reveals Potential Mechanisms of Evolutionary Specialization.</title>
        <authorList>
            <person name="Sun Y."/>
            <person name="Deng T."/>
            <person name="Zhang A."/>
            <person name="Moore M.J."/>
            <person name="Landis J.B."/>
            <person name="Lin N."/>
            <person name="Zhang H."/>
            <person name="Zhang X."/>
            <person name="Huang J."/>
            <person name="Zhang X."/>
            <person name="Sun H."/>
            <person name="Wang H."/>
        </authorList>
    </citation>
    <scope>NUCLEOTIDE SEQUENCE [LARGE SCALE GENOMIC DNA]</scope>
    <source>
        <strain evidence="1">TB1705</strain>
        <tissue evidence="1">Leaf</tissue>
    </source>
</reference>
<keyword evidence="2" id="KW-1185">Reference proteome</keyword>
<evidence type="ECO:0000313" key="2">
    <source>
        <dbReference type="Proteomes" id="UP000541444"/>
    </source>
</evidence>
<sequence>FTEWSKVHCKSSEGRSSNLLFVPHLSYLLNHRKLSHQVWARLHDYCQDIMKQVWALGMSVLTRV</sequence>
<dbReference type="EMBL" id="JACGCM010002784">
    <property type="protein sequence ID" value="KAF6135523.1"/>
    <property type="molecule type" value="Genomic_DNA"/>
</dbReference>
<feature type="non-terminal residue" evidence="1">
    <location>
        <position position="1"/>
    </location>
</feature>
<dbReference type="AlphaFoldDB" id="A0A7J7KYU0"/>
<evidence type="ECO:0000313" key="1">
    <source>
        <dbReference type="EMBL" id="KAF6135523.1"/>
    </source>
</evidence>
<comment type="caution">
    <text evidence="1">The sequence shown here is derived from an EMBL/GenBank/DDBJ whole genome shotgun (WGS) entry which is preliminary data.</text>
</comment>
<accession>A0A7J7KYU0</accession>
<proteinExistence type="predicted"/>
<name>A0A7J7KYU0_9MAGN</name>
<protein>
    <submittedName>
        <fullName evidence="1">Uncharacterized protein</fullName>
    </submittedName>
</protein>